<dbReference type="Proteomes" id="UP000198131">
    <property type="component" value="Unassembled WGS sequence"/>
</dbReference>
<dbReference type="InterPro" id="IPR046478">
    <property type="entry name" value="DUF6799"/>
</dbReference>
<organism evidence="3 4">
    <name type="scientific">Hymenobacter gelipurpurascens</name>
    <dbReference type="NCBI Taxonomy" id="89968"/>
    <lineage>
        <taxon>Bacteria</taxon>
        <taxon>Pseudomonadati</taxon>
        <taxon>Bacteroidota</taxon>
        <taxon>Cytophagia</taxon>
        <taxon>Cytophagales</taxon>
        <taxon>Hymenobacteraceae</taxon>
        <taxon>Hymenobacter</taxon>
    </lineage>
</organism>
<feature type="domain" description="DUF6799" evidence="2">
    <location>
        <begin position="42"/>
        <end position="103"/>
    </location>
</feature>
<dbReference type="AlphaFoldDB" id="A0A212TMT5"/>
<feature type="chain" id="PRO_5012307224" description="DUF6799 domain-containing protein" evidence="1">
    <location>
        <begin position="24"/>
        <end position="195"/>
    </location>
</feature>
<dbReference type="OrthoDB" id="878828at2"/>
<evidence type="ECO:0000313" key="3">
    <source>
        <dbReference type="EMBL" id="SNC67144.1"/>
    </source>
</evidence>
<dbReference type="Pfam" id="PF20606">
    <property type="entry name" value="DUF6799"/>
    <property type="match status" value="1"/>
</dbReference>
<gene>
    <name evidence="3" type="ORF">SAMN06265337_1851</name>
</gene>
<keyword evidence="1" id="KW-0732">Signal</keyword>
<sequence length="195" mass="20772">MKTICLSFALALGLLASVSTASAQTTTAPKMPAGAKQANSTDRFIMRNGQVVLMQGQSVTPLTKNVVLSNGTKINYKSGIVEVVEGKITTLKEGDFVRMNGDIVFATAGSAAQARNDASVAPDTKFNNYVDTTPSSSSPAAMEARLTTLNQKISLMGEKIQLLNQKISLMSSSTQRPADTSQLDQQIRALDEKLK</sequence>
<proteinExistence type="predicted"/>
<protein>
    <recommendedName>
        <fullName evidence="2">DUF6799 domain-containing protein</fullName>
    </recommendedName>
</protein>
<evidence type="ECO:0000259" key="2">
    <source>
        <dbReference type="Pfam" id="PF20606"/>
    </source>
</evidence>
<dbReference type="RefSeq" id="WP_088843102.1">
    <property type="nucleotide sequence ID" value="NZ_FYEW01000001.1"/>
</dbReference>
<name>A0A212TMT5_9BACT</name>
<evidence type="ECO:0000256" key="1">
    <source>
        <dbReference type="SAM" id="SignalP"/>
    </source>
</evidence>
<keyword evidence="4" id="KW-1185">Reference proteome</keyword>
<evidence type="ECO:0000313" key="4">
    <source>
        <dbReference type="Proteomes" id="UP000198131"/>
    </source>
</evidence>
<reference evidence="4" key="1">
    <citation type="submission" date="2017-06" db="EMBL/GenBank/DDBJ databases">
        <authorList>
            <person name="Varghese N."/>
            <person name="Submissions S."/>
        </authorList>
    </citation>
    <scope>NUCLEOTIDE SEQUENCE [LARGE SCALE GENOMIC DNA]</scope>
    <source>
        <strain evidence="4">DSM 11116</strain>
    </source>
</reference>
<feature type="signal peptide" evidence="1">
    <location>
        <begin position="1"/>
        <end position="23"/>
    </location>
</feature>
<dbReference type="EMBL" id="FYEW01000001">
    <property type="protein sequence ID" value="SNC67144.1"/>
    <property type="molecule type" value="Genomic_DNA"/>
</dbReference>
<accession>A0A212TMT5</accession>